<dbReference type="InterPro" id="IPR055170">
    <property type="entry name" value="GFO_IDH_MocA-like_dom"/>
</dbReference>
<dbReference type="Pfam" id="PF01408">
    <property type="entry name" value="GFO_IDH_MocA"/>
    <property type="match status" value="1"/>
</dbReference>
<dbReference type="InterPro" id="IPR036291">
    <property type="entry name" value="NAD(P)-bd_dom_sf"/>
</dbReference>
<evidence type="ECO:0000313" key="5">
    <source>
        <dbReference type="EMBL" id="GAA3556215.1"/>
    </source>
</evidence>
<dbReference type="InterPro" id="IPR000683">
    <property type="entry name" value="Gfo/Idh/MocA-like_OxRdtase_N"/>
</dbReference>
<keyword evidence="6" id="KW-1185">Reference proteome</keyword>
<feature type="domain" description="GFO/IDH/MocA-like oxidoreductase" evidence="4">
    <location>
        <begin position="172"/>
        <end position="303"/>
    </location>
</feature>
<accession>A0ABP6WVE0</accession>
<comment type="caution">
    <text evidence="5">The sequence shown here is derived from an EMBL/GenBank/DDBJ whole genome shotgun (WGS) entry which is preliminary data.</text>
</comment>
<dbReference type="RefSeq" id="WP_344840434.1">
    <property type="nucleotide sequence ID" value="NZ_BAABAA010000002.1"/>
</dbReference>
<dbReference type="SUPFAM" id="SSF51735">
    <property type="entry name" value="NAD(P)-binding Rossmann-fold domains"/>
    <property type="match status" value="1"/>
</dbReference>
<dbReference type="InterPro" id="IPR050463">
    <property type="entry name" value="Gfo/Idh/MocA_oxidrdct_glycsds"/>
</dbReference>
<feature type="region of interest" description="Disordered" evidence="2">
    <location>
        <begin position="61"/>
        <end position="90"/>
    </location>
</feature>
<reference evidence="6" key="1">
    <citation type="journal article" date="2019" name="Int. J. Syst. Evol. Microbiol.">
        <title>The Global Catalogue of Microorganisms (GCM) 10K type strain sequencing project: providing services to taxonomists for standard genome sequencing and annotation.</title>
        <authorList>
            <consortium name="The Broad Institute Genomics Platform"/>
            <consortium name="The Broad Institute Genome Sequencing Center for Infectious Disease"/>
            <person name="Wu L."/>
            <person name="Ma J."/>
        </authorList>
    </citation>
    <scope>NUCLEOTIDE SEQUENCE [LARGE SCALE GENOMIC DNA]</scope>
    <source>
        <strain evidence="6">JCM 16928</strain>
    </source>
</reference>
<evidence type="ECO:0000256" key="2">
    <source>
        <dbReference type="SAM" id="MobiDB-lite"/>
    </source>
</evidence>
<evidence type="ECO:0000259" key="4">
    <source>
        <dbReference type="Pfam" id="PF22725"/>
    </source>
</evidence>
<dbReference type="Pfam" id="PF22725">
    <property type="entry name" value="GFO_IDH_MocA_C3"/>
    <property type="match status" value="1"/>
</dbReference>
<name>A0ABP6WVE0_9ACTN</name>
<evidence type="ECO:0000256" key="1">
    <source>
        <dbReference type="ARBA" id="ARBA00023002"/>
    </source>
</evidence>
<dbReference type="EMBL" id="BAABAA010000002">
    <property type="protein sequence ID" value="GAA3556215.1"/>
    <property type="molecule type" value="Genomic_DNA"/>
</dbReference>
<dbReference type="Gene3D" id="3.30.360.10">
    <property type="entry name" value="Dihydrodipicolinate Reductase, domain 2"/>
    <property type="match status" value="1"/>
</dbReference>
<dbReference type="Proteomes" id="UP001501222">
    <property type="component" value="Unassembled WGS sequence"/>
</dbReference>
<dbReference type="SUPFAM" id="SSF55347">
    <property type="entry name" value="Glyceraldehyde-3-phosphate dehydrogenase-like, C-terminal domain"/>
    <property type="match status" value="1"/>
</dbReference>
<gene>
    <name evidence="5" type="ORF">GCM10022235_25330</name>
</gene>
<evidence type="ECO:0000259" key="3">
    <source>
        <dbReference type="Pfam" id="PF01408"/>
    </source>
</evidence>
<keyword evidence="1" id="KW-0560">Oxidoreductase</keyword>
<feature type="compositionally biased region" description="Low complexity" evidence="2">
    <location>
        <begin position="74"/>
        <end position="83"/>
    </location>
</feature>
<feature type="domain" description="Gfo/Idh/MocA-like oxidoreductase N-terminal" evidence="3">
    <location>
        <begin position="5"/>
        <end position="164"/>
    </location>
</feature>
<proteinExistence type="predicted"/>
<organism evidence="5 6">
    <name type="scientific">Kribbella ginsengisoli</name>
    <dbReference type="NCBI Taxonomy" id="363865"/>
    <lineage>
        <taxon>Bacteria</taxon>
        <taxon>Bacillati</taxon>
        <taxon>Actinomycetota</taxon>
        <taxon>Actinomycetes</taxon>
        <taxon>Propionibacteriales</taxon>
        <taxon>Kribbellaceae</taxon>
        <taxon>Kribbella</taxon>
    </lineage>
</organism>
<dbReference type="PANTHER" id="PTHR43818">
    <property type="entry name" value="BCDNA.GH03377"/>
    <property type="match status" value="1"/>
</dbReference>
<dbReference type="Gene3D" id="3.40.50.720">
    <property type="entry name" value="NAD(P)-binding Rossmann-like Domain"/>
    <property type="match status" value="1"/>
</dbReference>
<protein>
    <submittedName>
        <fullName evidence="5">Gfo/Idh/MocA family oxidoreductase</fullName>
    </submittedName>
</protein>
<sequence>MSLPRVAVVGIHGHGASHVRRATHLTAAGACRLVAVADPRPPTPEELASLLGARPPIAGTSPVAASPLAPPAATPAGGAPAAEPEADRRVEPRVYSGLPDLLRAEDVDVVVLSTPIHTHAALAELALRAGADVLVEKPPVASLAEFERLAEVVEETGRSCQVGFQAHGSGAVRALASMVAEGAFGEIEGIGATGKWVRRRAYWQRAKWAGRRTLDGIPVVDGVVTNAFAHSVAAALLIDGSGRAEQVAGVETELFHANEIEADDTSTVRIRTTRGTAIVAALTLCATDDEPPKITVYGSKGQAVLSYTTDELEVGGSTTQYGRDDLLENLLDHRRDGVALIAPLEETGGFMRVLDAVRSAPAPGEVAASWVGDGDERHPVVPGIEKWIEQAAERQQLFSELGAPWAQPTENRSFDR</sequence>
<evidence type="ECO:0000313" key="6">
    <source>
        <dbReference type="Proteomes" id="UP001501222"/>
    </source>
</evidence>
<dbReference type="PANTHER" id="PTHR43818:SF11">
    <property type="entry name" value="BCDNA.GH03377"/>
    <property type="match status" value="1"/>
</dbReference>